<keyword evidence="1" id="KW-0175">Coiled coil</keyword>
<feature type="transmembrane region" description="Helical" evidence="2">
    <location>
        <begin position="20"/>
        <end position="38"/>
    </location>
</feature>
<evidence type="ECO:0000256" key="2">
    <source>
        <dbReference type="SAM" id="Phobius"/>
    </source>
</evidence>
<name>A0ABV6GF78_9BACI</name>
<proteinExistence type="predicted"/>
<evidence type="ECO:0000313" key="4">
    <source>
        <dbReference type="Proteomes" id="UP001589854"/>
    </source>
</evidence>
<keyword evidence="2" id="KW-0812">Transmembrane</keyword>
<comment type="caution">
    <text evidence="3">The sequence shown here is derived from an EMBL/GenBank/DDBJ whole genome shotgun (WGS) entry which is preliminary data.</text>
</comment>
<dbReference type="EMBL" id="JBHLVO010000009">
    <property type="protein sequence ID" value="MFC0272234.1"/>
    <property type="molecule type" value="Genomic_DNA"/>
</dbReference>
<sequence length="241" mass="27688">MKERFVFYDYLHFLWIKKLWLLPLPAIMIIVALVFNSLSEPSYNGQSTFYTGGVEKDSLGKPHLVQAVLLKDIETDQNFNVTAVPNLITLHVNGLDKQKVNDVLGKFTDAYNKKIIKAANEELKSIEVQLRTLKEVAKVKENTMEFAKDWGSEKDESVELALYLISKEEEESLENAAEIEVLEKELSNYEEPQLLTTSVLEKDTYVKSNLIIAFIAGVFLSFVLLTLWKYILDARRYKQND</sequence>
<organism evidence="3 4">
    <name type="scientific">Metabacillus herbersteinensis</name>
    <dbReference type="NCBI Taxonomy" id="283816"/>
    <lineage>
        <taxon>Bacteria</taxon>
        <taxon>Bacillati</taxon>
        <taxon>Bacillota</taxon>
        <taxon>Bacilli</taxon>
        <taxon>Bacillales</taxon>
        <taxon>Bacillaceae</taxon>
        <taxon>Metabacillus</taxon>
    </lineage>
</organism>
<evidence type="ECO:0008006" key="5">
    <source>
        <dbReference type="Google" id="ProtNLM"/>
    </source>
</evidence>
<gene>
    <name evidence="3" type="ORF">ACFFIX_12390</name>
</gene>
<reference evidence="3 4" key="1">
    <citation type="submission" date="2024-09" db="EMBL/GenBank/DDBJ databases">
        <authorList>
            <person name="Sun Q."/>
            <person name="Mori K."/>
        </authorList>
    </citation>
    <scope>NUCLEOTIDE SEQUENCE [LARGE SCALE GENOMIC DNA]</scope>
    <source>
        <strain evidence="3 4">CCM 7228</strain>
    </source>
</reference>
<evidence type="ECO:0000256" key="1">
    <source>
        <dbReference type="SAM" id="Coils"/>
    </source>
</evidence>
<feature type="transmembrane region" description="Helical" evidence="2">
    <location>
        <begin position="210"/>
        <end position="231"/>
    </location>
</feature>
<keyword evidence="2" id="KW-1133">Transmembrane helix</keyword>
<dbReference type="Proteomes" id="UP001589854">
    <property type="component" value="Unassembled WGS sequence"/>
</dbReference>
<keyword evidence="4" id="KW-1185">Reference proteome</keyword>
<keyword evidence="2" id="KW-0472">Membrane</keyword>
<accession>A0ABV6GF78</accession>
<evidence type="ECO:0000313" key="3">
    <source>
        <dbReference type="EMBL" id="MFC0272234.1"/>
    </source>
</evidence>
<feature type="coiled-coil region" evidence="1">
    <location>
        <begin position="116"/>
        <end position="185"/>
    </location>
</feature>
<dbReference type="RefSeq" id="WP_378934345.1">
    <property type="nucleotide sequence ID" value="NZ_JBHLVO010000009.1"/>
</dbReference>
<protein>
    <recommendedName>
        <fullName evidence="5">Polysaccharide chain length determinant N-terminal domain-containing protein</fullName>
    </recommendedName>
</protein>